<proteinExistence type="inferred from homology"/>
<dbReference type="Proteomes" id="UP000070612">
    <property type="component" value="Unassembled WGS sequence"/>
</dbReference>
<dbReference type="AlphaFoldDB" id="A0A132PNE3"/>
<name>A0A132PNE3_9MYCO</name>
<dbReference type="PROSITE" id="PS00687">
    <property type="entry name" value="ALDEHYDE_DEHYDR_GLU"/>
    <property type="match status" value="1"/>
</dbReference>
<dbReference type="GO" id="GO:0016620">
    <property type="term" value="F:oxidoreductase activity, acting on the aldehyde or oxo group of donors, NAD or NADP as acceptor"/>
    <property type="evidence" value="ECO:0007669"/>
    <property type="project" value="InterPro"/>
</dbReference>
<evidence type="ECO:0000256" key="4">
    <source>
        <dbReference type="RuleBase" id="RU003345"/>
    </source>
</evidence>
<dbReference type="Pfam" id="PF00171">
    <property type="entry name" value="Aldedh"/>
    <property type="match status" value="1"/>
</dbReference>
<dbReference type="SUPFAM" id="SSF53720">
    <property type="entry name" value="ALDH-like"/>
    <property type="match status" value="1"/>
</dbReference>
<evidence type="ECO:0000256" key="3">
    <source>
        <dbReference type="PROSITE-ProRule" id="PRU10007"/>
    </source>
</evidence>
<dbReference type="Gene3D" id="3.40.309.10">
    <property type="entry name" value="Aldehyde Dehydrogenase, Chain A, domain 2"/>
    <property type="match status" value="1"/>
</dbReference>
<dbReference type="PANTHER" id="PTHR11699">
    <property type="entry name" value="ALDEHYDE DEHYDROGENASE-RELATED"/>
    <property type="match status" value="1"/>
</dbReference>
<accession>A0A132PNE3</accession>
<dbReference type="InterPro" id="IPR016163">
    <property type="entry name" value="Ald_DH_C"/>
</dbReference>
<evidence type="ECO:0000256" key="1">
    <source>
        <dbReference type="ARBA" id="ARBA00009986"/>
    </source>
</evidence>
<dbReference type="InterPro" id="IPR016161">
    <property type="entry name" value="Ald_DH/histidinol_DH"/>
</dbReference>
<dbReference type="InterPro" id="IPR016162">
    <property type="entry name" value="Ald_DH_N"/>
</dbReference>
<feature type="domain" description="Aldehyde dehydrogenase" evidence="5">
    <location>
        <begin position="36"/>
        <end position="491"/>
    </location>
</feature>
<dbReference type="PATRIC" id="fig|59750.3.peg.6795"/>
<comment type="similarity">
    <text evidence="1 4">Belongs to the aldehyde dehydrogenase family.</text>
</comment>
<dbReference type="FunFam" id="3.40.309.10:FF:000012">
    <property type="entry name" value="Betaine aldehyde dehydrogenase"/>
    <property type="match status" value="1"/>
</dbReference>
<keyword evidence="7" id="KW-1185">Reference proteome</keyword>
<comment type="caution">
    <text evidence="6">The sequence shown here is derived from an EMBL/GenBank/DDBJ whole genome shotgun (WGS) entry which is preliminary data.</text>
</comment>
<dbReference type="RefSeq" id="WP_067849415.1">
    <property type="nucleotide sequence ID" value="NZ_LGTW01000007.1"/>
</dbReference>
<protein>
    <submittedName>
        <fullName evidence="6">Betaine-aldehyde dehydrogenase</fullName>
    </submittedName>
</protein>
<sequence length="496" mass="51761">MTATNDLETLMTARAREFATASHGAFIGGSHIAPDGPAIADVDPSTGAVITQIADSGAEIVDAAVRSAAQAFEGDWGAMLPGQREAALHRLADLVEQHAAELAEYDALEGGKPVSYVEAVDLPLAVEQFRYYAGWPTKLTGSVVPVDTPDSHVYTRRTPLGVVAAVTPWNFPLCQAAIKLAPALAAGNTVVLKPSELTSLSALRLAELAMEAGLPPGTVNVVTGSGATTGDALISHPQVAKISFTGSEKVGRQLGGRAGEALKHISLELGGKNPNVVFADADIAKAAAAAATTAYFYSGQVCFSGSRLMVQRPVLDEVLDEVRRHAEALVIGPGLDRASTMGPLASSGHRDKVEGYLETVTGTGARVAFGGSRVPGTGFFLEPTAVVGPADSDPVVTDEIFGPVLVVQPFDTVDEVLPRANDTRYGLTAGVWTSDVRKAHAFSQRLQAGLVWVNTYADYNAAAAFGGFKSSGFGKDCGPEGLEKYLQTQTIWMSLS</sequence>
<dbReference type="InterPro" id="IPR029510">
    <property type="entry name" value="Ald_DH_CS_GLU"/>
</dbReference>
<dbReference type="FunFam" id="3.40.605.10:FF:000001">
    <property type="entry name" value="Aldehyde dehydrogenase 1"/>
    <property type="match status" value="1"/>
</dbReference>
<keyword evidence="2 4" id="KW-0560">Oxidoreductase</keyword>
<evidence type="ECO:0000313" key="7">
    <source>
        <dbReference type="Proteomes" id="UP000070612"/>
    </source>
</evidence>
<reference evidence="6 7" key="1">
    <citation type="submission" date="2015-07" db="EMBL/GenBank/DDBJ databases">
        <title>A draft genome sequence of Mycobacterium wolinskyi.</title>
        <authorList>
            <person name="de Man T.J."/>
            <person name="Perry K.A."/>
            <person name="Coulliette A.D."/>
            <person name="Jensen B."/>
            <person name="Toney N.C."/>
            <person name="Limbago B.M."/>
            <person name="Noble-Wang J."/>
        </authorList>
    </citation>
    <scope>NUCLEOTIDE SEQUENCE [LARGE SCALE GENOMIC DNA]</scope>
    <source>
        <strain evidence="6 7">CDC_01</strain>
    </source>
</reference>
<gene>
    <name evidence="6" type="ORF">AFM11_13500</name>
</gene>
<evidence type="ECO:0000256" key="2">
    <source>
        <dbReference type="ARBA" id="ARBA00023002"/>
    </source>
</evidence>
<dbReference type="EMBL" id="LGTW01000007">
    <property type="protein sequence ID" value="KWX23784.1"/>
    <property type="molecule type" value="Genomic_DNA"/>
</dbReference>
<dbReference type="Gene3D" id="3.40.605.10">
    <property type="entry name" value="Aldehyde Dehydrogenase, Chain A, domain 1"/>
    <property type="match status" value="1"/>
</dbReference>
<evidence type="ECO:0000313" key="6">
    <source>
        <dbReference type="EMBL" id="KWX23784.1"/>
    </source>
</evidence>
<dbReference type="InterPro" id="IPR015590">
    <property type="entry name" value="Aldehyde_DH_dom"/>
</dbReference>
<organism evidence="6 7">
    <name type="scientific">Mycolicibacterium wolinskyi</name>
    <dbReference type="NCBI Taxonomy" id="59750"/>
    <lineage>
        <taxon>Bacteria</taxon>
        <taxon>Bacillati</taxon>
        <taxon>Actinomycetota</taxon>
        <taxon>Actinomycetes</taxon>
        <taxon>Mycobacteriales</taxon>
        <taxon>Mycobacteriaceae</taxon>
        <taxon>Mycolicibacterium</taxon>
    </lineage>
</organism>
<feature type="active site" evidence="3">
    <location>
        <position position="268"/>
    </location>
</feature>
<evidence type="ECO:0000259" key="5">
    <source>
        <dbReference type="Pfam" id="PF00171"/>
    </source>
</evidence>